<organism evidence="1 2">
    <name type="scientific">Panagrolaimus sp. PS1159</name>
    <dbReference type="NCBI Taxonomy" id="55785"/>
    <lineage>
        <taxon>Eukaryota</taxon>
        <taxon>Metazoa</taxon>
        <taxon>Ecdysozoa</taxon>
        <taxon>Nematoda</taxon>
        <taxon>Chromadorea</taxon>
        <taxon>Rhabditida</taxon>
        <taxon>Tylenchina</taxon>
        <taxon>Panagrolaimomorpha</taxon>
        <taxon>Panagrolaimoidea</taxon>
        <taxon>Panagrolaimidae</taxon>
        <taxon>Panagrolaimus</taxon>
    </lineage>
</organism>
<dbReference type="Proteomes" id="UP000887580">
    <property type="component" value="Unplaced"/>
</dbReference>
<accession>A0AC35GWR2</accession>
<name>A0AC35GWR2_9BILA</name>
<proteinExistence type="predicted"/>
<protein>
    <submittedName>
        <fullName evidence="2">Uncharacterized protein</fullName>
    </submittedName>
</protein>
<reference evidence="2" key="1">
    <citation type="submission" date="2022-11" db="UniProtKB">
        <authorList>
            <consortium name="WormBaseParasite"/>
        </authorList>
    </citation>
    <scope>IDENTIFICATION</scope>
</reference>
<evidence type="ECO:0000313" key="1">
    <source>
        <dbReference type="Proteomes" id="UP000887580"/>
    </source>
</evidence>
<sequence>MDSLPLDPPFKLPTPEQYDVCITDVKAQDLIEIGVNENKPNLEPVDFPAQPFPIEGCFLHSNRFVVPLVCSSARPSYPAFRVWFLLNTSSPYTFISDETVEKLFGDGNTFCRFGTLYIQKKNVKILCYKSNEKFKELNILGSDVVEGLKMNNIGIDWNKKNCFIK</sequence>
<evidence type="ECO:0000313" key="2">
    <source>
        <dbReference type="WBParaSite" id="PS1159_v2.g9537.t1"/>
    </source>
</evidence>
<dbReference type="WBParaSite" id="PS1159_v2.g9537.t1">
    <property type="protein sequence ID" value="PS1159_v2.g9537.t1"/>
    <property type="gene ID" value="PS1159_v2.g9537"/>
</dbReference>